<reference evidence="2" key="1">
    <citation type="journal article" date="2021" name="Genome Biol. Evol.">
        <title>The assembled and annotated genome of the fairy-ring fungus Marasmius oreades.</title>
        <authorList>
            <person name="Hiltunen M."/>
            <person name="Ament-Velasquez S.L."/>
            <person name="Johannesson H."/>
        </authorList>
    </citation>
    <scope>NUCLEOTIDE SEQUENCE</scope>
    <source>
        <strain evidence="2">03SP1</strain>
    </source>
</reference>
<dbReference type="Proteomes" id="UP001049176">
    <property type="component" value="Chromosome 7"/>
</dbReference>
<dbReference type="Gene3D" id="3.80.10.10">
    <property type="entry name" value="Ribonuclease Inhibitor"/>
    <property type="match status" value="1"/>
</dbReference>
<sequence length="530" mass="60297">MRVYIFSPSKDLLAFHVGKHSFNYAPSSTEASLLSEWIEEAESEHGRYTGEIDRLRSIMKKLERERAYLQRYIDEYRTLLSPIRKLPPEILTEIFSLHCQAPSWLRRPVIAPPMIIAQTCSFWRQLALDTPLLWASFHVTLSPFPGNIQLLSTYLHRSKDLPLTVELDYREPNDCLVLKTLLEHSWRWKRFLLYGADRLSSIESPLILPLLKSLELSTITSSRVTSIFKNALALKRLTLDNVSVHTIELETLPCSRLTSVTVRRLSVSDALHVLHNCPNVEKVTISTRNFTHWLHGAVHFDQPVRLSSLTTLTFTTELFCPLFRNLITPSLTTLTVAAPTEPYDMEVWPQSEFVAFLQRSACPLRYLSLVNIELSDADLLSIFQHTPLLTHLSVKENPRPDLPGLITNRVLRRLTFPKTSANTQYPPLPHLQFIDFVTHPSRIDYGLMIDLLSSRSSPLAKRHGFSVLKDVSARQGFINASESEVPHHVIPRVDVPLMPLIDGITNRIFALGGSIVTPVFSSIRLIIPIA</sequence>
<evidence type="ECO:0000313" key="3">
    <source>
        <dbReference type="Proteomes" id="UP001049176"/>
    </source>
</evidence>
<keyword evidence="1" id="KW-0175">Coiled coil</keyword>
<proteinExistence type="predicted"/>
<evidence type="ECO:0000313" key="2">
    <source>
        <dbReference type="EMBL" id="KAG7089958.1"/>
    </source>
</evidence>
<comment type="caution">
    <text evidence="2">The sequence shown here is derived from an EMBL/GenBank/DDBJ whole genome shotgun (WGS) entry which is preliminary data.</text>
</comment>
<dbReference type="SUPFAM" id="SSF52058">
    <property type="entry name" value="L domain-like"/>
    <property type="match status" value="1"/>
</dbReference>
<organism evidence="2 3">
    <name type="scientific">Marasmius oreades</name>
    <name type="common">fairy-ring Marasmius</name>
    <dbReference type="NCBI Taxonomy" id="181124"/>
    <lineage>
        <taxon>Eukaryota</taxon>
        <taxon>Fungi</taxon>
        <taxon>Dikarya</taxon>
        <taxon>Basidiomycota</taxon>
        <taxon>Agaricomycotina</taxon>
        <taxon>Agaricomycetes</taxon>
        <taxon>Agaricomycetidae</taxon>
        <taxon>Agaricales</taxon>
        <taxon>Marasmiineae</taxon>
        <taxon>Marasmiaceae</taxon>
        <taxon>Marasmius</taxon>
    </lineage>
</organism>
<protein>
    <recommendedName>
        <fullName evidence="4">F-box domain-containing protein</fullName>
    </recommendedName>
</protein>
<dbReference type="OrthoDB" id="3365698at2759"/>
<dbReference type="KEGG" id="more:E1B28_011583"/>
<accession>A0A9P7UQ43</accession>
<dbReference type="EMBL" id="CM032187">
    <property type="protein sequence ID" value="KAG7089958.1"/>
    <property type="molecule type" value="Genomic_DNA"/>
</dbReference>
<dbReference type="InterPro" id="IPR032675">
    <property type="entry name" value="LRR_dom_sf"/>
</dbReference>
<gene>
    <name evidence="2" type="ORF">E1B28_011583</name>
</gene>
<dbReference type="Gene3D" id="1.20.1280.50">
    <property type="match status" value="1"/>
</dbReference>
<feature type="coiled-coil region" evidence="1">
    <location>
        <begin position="38"/>
        <end position="79"/>
    </location>
</feature>
<evidence type="ECO:0008006" key="4">
    <source>
        <dbReference type="Google" id="ProtNLM"/>
    </source>
</evidence>
<keyword evidence="3" id="KW-1185">Reference proteome</keyword>
<dbReference type="GeneID" id="66080658"/>
<dbReference type="RefSeq" id="XP_043006428.1">
    <property type="nucleotide sequence ID" value="XM_043156641.1"/>
</dbReference>
<dbReference type="AlphaFoldDB" id="A0A9P7UQ43"/>
<evidence type="ECO:0000256" key="1">
    <source>
        <dbReference type="SAM" id="Coils"/>
    </source>
</evidence>
<name>A0A9P7UQ43_9AGAR</name>